<dbReference type="SMART" id="SM00710">
    <property type="entry name" value="PbH1"/>
    <property type="match status" value="18"/>
</dbReference>
<proteinExistence type="predicted"/>
<dbReference type="Gene3D" id="2.160.20.10">
    <property type="entry name" value="Single-stranded right-handed beta-helix, Pectin lyase-like"/>
    <property type="match status" value="3"/>
</dbReference>
<dbReference type="InterPro" id="IPR039448">
    <property type="entry name" value="Beta_helix"/>
</dbReference>
<dbReference type="PROSITE" id="PS50093">
    <property type="entry name" value="PKD"/>
    <property type="match status" value="1"/>
</dbReference>
<evidence type="ECO:0000313" key="4">
    <source>
        <dbReference type="Proteomes" id="UP000186917"/>
    </source>
</evidence>
<dbReference type="KEGG" id="fln:FLA_0013"/>
<dbReference type="Pfam" id="PF13229">
    <property type="entry name" value="Beta_helix"/>
    <property type="match status" value="1"/>
</dbReference>
<dbReference type="Pfam" id="PF19081">
    <property type="entry name" value="Ig_7"/>
    <property type="match status" value="1"/>
</dbReference>
<dbReference type="STRING" id="477680.SAMN05421788_104231"/>
<dbReference type="InterPro" id="IPR035986">
    <property type="entry name" value="PKD_dom_sf"/>
</dbReference>
<evidence type="ECO:0000313" key="3">
    <source>
        <dbReference type="EMBL" id="SIT16218.1"/>
    </source>
</evidence>
<name>A0A173M925_9BACT</name>
<dbReference type="SUPFAM" id="SSF51126">
    <property type="entry name" value="Pectin lyase-like"/>
    <property type="match status" value="3"/>
</dbReference>
<dbReference type="InterPro" id="IPR035234">
    <property type="entry name" value="IgGFc-bd_N"/>
</dbReference>
<organism evidence="3 4">
    <name type="scientific">Filimonas lacunae</name>
    <dbReference type="NCBI Taxonomy" id="477680"/>
    <lineage>
        <taxon>Bacteria</taxon>
        <taxon>Pseudomonadati</taxon>
        <taxon>Bacteroidota</taxon>
        <taxon>Chitinophagia</taxon>
        <taxon>Chitinophagales</taxon>
        <taxon>Chitinophagaceae</taxon>
        <taxon>Filimonas</taxon>
    </lineage>
</organism>
<dbReference type="Proteomes" id="UP000186917">
    <property type="component" value="Unassembled WGS sequence"/>
</dbReference>
<dbReference type="PROSITE" id="PS50853">
    <property type="entry name" value="FN3"/>
    <property type="match status" value="1"/>
</dbReference>
<dbReference type="EMBL" id="FTOR01000004">
    <property type="protein sequence ID" value="SIT16218.1"/>
    <property type="molecule type" value="Genomic_DNA"/>
</dbReference>
<dbReference type="InterPro" id="IPR000601">
    <property type="entry name" value="PKD_dom"/>
</dbReference>
<dbReference type="Pfam" id="PF13585">
    <property type="entry name" value="CHU_C"/>
    <property type="match status" value="1"/>
</dbReference>
<dbReference type="SUPFAM" id="SSF49265">
    <property type="entry name" value="Fibronectin type III"/>
    <property type="match status" value="1"/>
</dbReference>
<dbReference type="InterPro" id="IPR026341">
    <property type="entry name" value="T9SS_type_B"/>
</dbReference>
<evidence type="ECO:0000259" key="2">
    <source>
        <dbReference type="PROSITE" id="PS50853"/>
    </source>
</evidence>
<dbReference type="RefSeq" id="WP_076379573.1">
    <property type="nucleotide sequence ID" value="NZ_AP017422.1"/>
</dbReference>
<dbReference type="OrthoDB" id="599561at2"/>
<dbReference type="InterPro" id="IPR036116">
    <property type="entry name" value="FN3_sf"/>
</dbReference>
<dbReference type="InterPro" id="IPR003961">
    <property type="entry name" value="FN3_dom"/>
</dbReference>
<dbReference type="InterPro" id="IPR022409">
    <property type="entry name" value="PKD/Chitinase_dom"/>
</dbReference>
<dbReference type="Pfam" id="PF17517">
    <property type="entry name" value="IgGFc_binding"/>
    <property type="match status" value="1"/>
</dbReference>
<evidence type="ECO:0000259" key="1">
    <source>
        <dbReference type="PROSITE" id="PS50093"/>
    </source>
</evidence>
<dbReference type="InterPro" id="IPR012334">
    <property type="entry name" value="Pectin_lyas_fold"/>
</dbReference>
<dbReference type="InterPro" id="IPR044023">
    <property type="entry name" value="Ig_7"/>
</dbReference>
<dbReference type="SMART" id="SM00089">
    <property type="entry name" value="PKD"/>
    <property type="match status" value="1"/>
</dbReference>
<gene>
    <name evidence="3" type="ORF">SAMN05421788_104231</name>
</gene>
<dbReference type="InterPro" id="IPR013783">
    <property type="entry name" value="Ig-like_fold"/>
</dbReference>
<sequence length="2997" mass="319001">MTALRKVFISVAGRRLFLLLLVSCFSFSVSRAQITIPVGAANGANGETDYPCPLQDYFESSRMQFLYLASELKAAGMDSGFIKSISYKVTGGILPGTFAPMEGLSIKIGGSTVGTLDIYSWETVANQVYGPVDYKAVLGINTFVFSTPFLWNGRDNLIIEICNGIDDNKSPTDYSTVNPSVTWTTNLPFYACHTTLAQNSGSLCGTAETGTTGDLNTRPDITFGWSPAVVCAGTPVAGAVTASVTTTCGTAPFDLTLSGATIADNITYQWQSSVNGVNWNNMTASGGFGVTTSQSVTTSYRVLATCGVSGASATSTPVEVVTPPAVSGIYTINKDQATGGGNFQSFNDAYNFIKCGINGNVVFNVTSVSGSYNEQLLMQSVPGASASNTVTFNGNGQLIEYLATDGGQRAVIELNGASHIRFNNLRITATGQAWGQYGWAVHLMNNADSNTISNCVITVDSTSGMDSYVGIMINGSSYSFMGSNTSGCDSNSIRNNIITGGYTGIAVISNSDLANMRNSITGNTIREFYQYGMYISYTYATLIANNRFTRENNPFNSYEMAGIYASGLSSKMVIDANVITHMGGATIDYSGSLYGIYLYSVNTLAGLNNLVSNNKIYNLGEAGTAYGIYNMGSGNLLYAHNAISLDGDGSASFSVPVMRGFYIDAGEPDIVLKNNMVTVTRTGPGNKACIEIQGDVSKVTANRNNYYIPNSIGGKINTGFVNGNYSNTLKDWQTATGGDAESFSLNPSYEDILAGNLKPLNAAVDNRGEYSSLVPADIDGVFRSTTTPDVGVYEYTPPPCIAPPTAGAVKPASDTVCVNAQVGMGLSGYSNGSGQTYQWQYAASLADAFVNLGAALNSADTVIRPSATSYYRVQVGCGASYAYTNPVRVVTKNSLPAGNYTLSNTAAVGTVDFNSFTQAASALACGIQGSVVVDVVSVNSVYNEQLILGEVPGTSVSNLLTFNGNGNTLTYGATNTEEKAILKLNGTDHVIVDSLIIQPNNSGMYGYGIQLLNNADSNLFRKCTVDIPMELWWSEFNGVVINATNDDATATGASLCDGNVFENNTIKGGYTGISVVSNMDNPVAGNQFINNQVQDFYARGIYLQNTVGAIVDHNSISRPVRSDVNYEFQGIQVLEKANKLVVNGNRIYNPFGGNTGSNGEVFGIGLILAAFDAGQEGLVSNNLLYNFNGSGNLYGIAFINTGNVKCYHNTISFDHVLNTAPTNAYGLYAMGTITGVDVQNNIVTVTRGGKGRKAAVFSYSPLQDARFDYNDYYVAGADGTNNIGDIDGVGSYATLAGWQAGVSQDAHSANIDPVYTAPATGNLKPAVMPMDNTGHYVQVATDVVGVSRSAVTPDMGAYEFTLPLCTAPPVAGVATAVPASGICMGSTIALDIQGNSAGGTQTYQWQQSKDGATGWVNAGKLQYLPAVAMQVMHSNWYRCAVACGGDTVYSAAVAVTLNDPLPGGVYTIATDGSGNYPSFNAAVAAMECGIGGAVTFLVKAGTYTENVKMHYVYGSSDTSRITFRAENGVASSVVLNSSATSPDDNYVVKLDSASYTTFSNISLQANSTFGLGTVAMITNTASADSLVNCVLTAPAANYFSLNTAVVLLDNAVGSNNVIKGNTIQNGSAGIYLNGSDFSWINTTVLDSNHIMGAKRYGLYGTYAHTPVINRNLVEQTAGLFESAYGIQLRFCDSGYQVKGNTVLLKNASGDVYGISVSNNRSSDNSAGYITGNRIEGLTGNAGSIRGVEVASTELSYVRNNVVSIASSGNYASTYGIYDENSGGRYYNNSVLNKSLAGYSNYAGMFMSDYDAYGTSMIYNNIFAQLGGGRALYLSQNQSVSSDYNMLYSTGTGIGIGDNGDAVTLPDWVAVSKRDEHSIVYKPAFADETTLLPALNDSAVWAMHGRGIQLQGNVDDFNGNARPVTLQEGVPDLGAYEFMPVMVPVVATANPAAPVADAAQVFTMGSDTVAVIHWGSSVPSLVKMRRYSGVLPPSLAAATPQMYFYTDAEVTGSVSDYQVEQFYIDPWLYNINAEQKVRLGKTDDTGAWGVDGKSKVFTGKNSILSDTLHYLARFTGIADTSIKENPDQYLATDSSNAGTRFWVAYGHNSNFSTYGDNSQEMVLYFSATQAAHVTVHVNGTNWTKEYDVPANTAISSDAIPKTGLDDARLLWEGKYSRGISIESNVPIVAYAHIYSFTSSGATMLLPEGTYGYEYYALTAPQYSADPGSYSWFTVVASHDNTAVEITPSCATVGGKVARQPFVVMLNKGEVYQVMGDLTGGDNYQGYEVTGSKIKSITNVDGKCYPIAVFSGNSRTFISCDYSISGASDNIIQQNFPMQAWGKRYLTVAVPKEEAFTSPMQHMCRVLVKDPATLVKRNGVVLTSLLNNSYYEFFSNTSDYIESDKAVMVAQYMLSDEACEPGQLMGDPEMVYVSPIEQGIHRVSFYRNTVENVKANYLLLTIPDKGVNSLLIDGSNTFSYSYPHPNLSGYTVVVQRWNAAKASVSVSSDSAFTAVTYGEGPNESYGYNAGTLVRNLSAWPGIVNKYDSSGTNSKYACVGTTFRFTVVAPLQPETIVWHFSQLPQLGVTVDSVQVMPVASDTVIVNGQAYYLYTVSKEFSFAQTGVYQLPVTYTSAAIESCDHSIHQLLTITVIEAPVVDFTATYSGCLNDVVQLEGSGAAGDGSAIQKWLWSFGDNQSGYSKDTTWQYTDAGTYQVKLTVIDAYGCMADTAKEVAALPFATLAIADTVWACKGAAVTLTLNSAETGIVYNWYDVETGGTPLVAAVSYTINNLAGTTDVYVEAVKNDCASPRKKVTAAVFADLLPPMVTVDTVGVNMVVFSWTPVTGAVTYEVSLDGGTTWIIPSSGTDGLTHVVTGLRASQEVSLLVRAKGNAVCEVTVSEKKTATTLPDKIFIPNAFSPNGDGLNDVIKIYGFGVKELTFAVFNQWGEKVFETRDQAQGWDGYWKGKPQPSGVYMYVCQVVLTDGSTQTKKGAINLVR</sequence>
<dbReference type="Gene3D" id="2.60.40.10">
    <property type="entry name" value="Immunoglobulins"/>
    <property type="match status" value="1"/>
</dbReference>
<accession>A0A173M925</accession>
<feature type="domain" description="PKD" evidence="1">
    <location>
        <begin position="2653"/>
        <end position="2732"/>
    </location>
</feature>
<dbReference type="NCBIfam" id="TIGR04131">
    <property type="entry name" value="Bac_Flav_CTERM"/>
    <property type="match status" value="1"/>
</dbReference>
<dbReference type="Pfam" id="PF18911">
    <property type="entry name" value="PKD_4"/>
    <property type="match status" value="1"/>
</dbReference>
<dbReference type="InterPro" id="IPR006626">
    <property type="entry name" value="PbH1"/>
</dbReference>
<dbReference type="SUPFAM" id="SSF49299">
    <property type="entry name" value="PKD domain"/>
    <property type="match status" value="1"/>
</dbReference>
<keyword evidence="4" id="KW-1185">Reference proteome</keyword>
<feature type="domain" description="Fibronectin type-III" evidence="2">
    <location>
        <begin position="2821"/>
        <end position="2908"/>
    </location>
</feature>
<protein>
    <submittedName>
        <fullName evidence="3">Gliding motility-associated C-terminal domain-containing protein</fullName>
    </submittedName>
</protein>
<dbReference type="InterPro" id="IPR011050">
    <property type="entry name" value="Pectin_lyase_fold/virulence"/>
</dbReference>
<dbReference type="CDD" id="cd00146">
    <property type="entry name" value="PKD"/>
    <property type="match status" value="1"/>
</dbReference>
<reference evidence="4" key="1">
    <citation type="submission" date="2017-01" db="EMBL/GenBank/DDBJ databases">
        <authorList>
            <person name="Varghese N."/>
            <person name="Submissions S."/>
        </authorList>
    </citation>
    <scope>NUCLEOTIDE SEQUENCE [LARGE SCALE GENOMIC DNA]</scope>
    <source>
        <strain evidence="4">DSM 21054</strain>
    </source>
</reference>